<dbReference type="Pfam" id="PF09486">
    <property type="entry name" value="HrpB7"/>
    <property type="match status" value="1"/>
</dbReference>
<protein>
    <submittedName>
        <fullName evidence="1">Type III secretion system HrpB7-like protein</fullName>
    </submittedName>
</protein>
<comment type="caution">
    <text evidence="1">The sequence shown here is derived from an EMBL/GenBank/DDBJ whole genome shotgun (WGS) entry which is preliminary data.</text>
</comment>
<gene>
    <name evidence="1" type="ORF">QF025_005331</name>
</gene>
<evidence type="ECO:0000313" key="1">
    <source>
        <dbReference type="EMBL" id="MDR6206611.1"/>
    </source>
</evidence>
<sequence>MSTTHSPETTRRRVTALQLTIGRRERLERRLQAALIAARAAHAEALAQRDAQLARTEAEREQLRGFHARIAQMMTGGSAVRLAELNATMRYADVVAVRVQQMEGELATLESALRGRADELAAATRALALNRSRIDLCGERIAHLHIELDRQATDAEDDEAEETALARLRPPIGIHGRAL</sequence>
<proteinExistence type="predicted"/>
<name>A0ABD5CP40_9BURK</name>
<dbReference type="AlphaFoldDB" id="A0ABD5CP40"/>
<organism evidence="1 2">
    <name type="scientific">Paraburkholderia graminis</name>
    <dbReference type="NCBI Taxonomy" id="60548"/>
    <lineage>
        <taxon>Bacteria</taxon>
        <taxon>Pseudomonadati</taxon>
        <taxon>Pseudomonadota</taxon>
        <taxon>Betaproteobacteria</taxon>
        <taxon>Burkholderiales</taxon>
        <taxon>Burkholderiaceae</taxon>
        <taxon>Paraburkholderia</taxon>
    </lineage>
</organism>
<dbReference type="EMBL" id="JAVIZN010000002">
    <property type="protein sequence ID" value="MDR6206611.1"/>
    <property type="molecule type" value="Genomic_DNA"/>
</dbReference>
<evidence type="ECO:0000313" key="2">
    <source>
        <dbReference type="Proteomes" id="UP001245184"/>
    </source>
</evidence>
<reference evidence="1 2" key="1">
    <citation type="submission" date="2023-08" db="EMBL/GenBank/DDBJ databases">
        <title>Genome sequencing of plant associated microbes to promote plant fitness in Sorghum bicolor and Oryza sativa.</title>
        <authorList>
            <person name="Coleman-Derr D."/>
        </authorList>
    </citation>
    <scope>NUCLEOTIDE SEQUENCE [LARGE SCALE GENOMIC DNA]</scope>
    <source>
        <strain evidence="1 2">SLBN-33</strain>
    </source>
</reference>
<dbReference type="RefSeq" id="WP_310033938.1">
    <property type="nucleotide sequence ID" value="NZ_JAVIZN010000002.1"/>
</dbReference>
<accession>A0ABD5CP40</accession>
<dbReference type="InterPro" id="IPR013392">
    <property type="entry name" value="T3SS_HrpB7"/>
</dbReference>
<dbReference type="Proteomes" id="UP001245184">
    <property type="component" value="Unassembled WGS sequence"/>
</dbReference>